<evidence type="ECO:0008006" key="3">
    <source>
        <dbReference type="Google" id="ProtNLM"/>
    </source>
</evidence>
<protein>
    <recommendedName>
        <fullName evidence="3">Protein kinase domain-containing protein</fullName>
    </recommendedName>
</protein>
<dbReference type="InterPro" id="IPR011009">
    <property type="entry name" value="Kinase-like_dom_sf"/>
</dbReference>
<dbReference type="SUPFAM" id="SSF56112">
    <property type="entry name" value="Protein kinase-like (PK-like)"/>
    <property type="match status" value="1"/>
</dbReference>
<dbReference type="EMBL" id="MU251260">
    <property type="protein sequence ID" value="KAG9252907.1"/>
    <property type="molecule type" value="Genomic_DNA"/>
</dbReference>
<proteinExistence type="predicted"/>
<dbReference type="GeneID" id="70296985"/>
<evidence type="ECO:0000313" key="1">
    <source>
        <dbReference type="EMBL" id="KAG9252907.1"/>
    </source>
</evidence>
<dbReference type="Proteomes" id="UP000887229">
    <property type="component" value="Unassembled WGS sequence"/>
</dbReference>
<dbReference type="RefSeq" id="XP_046116831.1">
    <property type="nucleotide sequence ID" value="XM_046266082.1"/>
</dbReference>
<dbReference type="AlphaFoldDB" id="A0A9P7ZJJ4"/>
<comment type="caution">
    <text evidence="1">The sequence shown here is derived from an EMBL/GenBank/DDBJ whole genome shotgun (WGS) entry which is preliminary data.</text>
</comment>
<dbReference type="Gene3D" id="1.10.510.10">
    <property type="entry name" value="Transferase(Phosphotransferase) domain 1"/>
    <property type="match status" value="1"/>
</dbReference>
<keyword evidence="2" id="KW-1185">Reference proteome</keyword>
<sequence length="338" mass="37917">MPNQCCNSSSLRADKGQQAARVASHSRAFAVGEKWNLLATREIGELDRLAVLQIHAGDGDGADLIFNFNSQRIAVSIFPSSSNHDRNRRSIQDHLIDVLGRAASDDMGDFEYEELKDEILGVILDAGRTIFKAQATLQIKLNPPRDLHSAIYPPTLHFQLLDTDGKPVIIPIEPSDTYTLSAEDELDINNTLPYYTTKAILIREIRVLVNGKEIGLIGTSELDATIHTPHEDMGRIVGFLRQWIPGRRLRDIDVPATPVQRRQKWIRQIREVVHTLHAKEIIWGDGKASNVIIDEQDDVWLIDFGGGWTYSWVDEELVNTIEGDALAISKLSEFLVIN</sequence>
<organism evidence="1 2">
    <name type="scientific">Emericellopsis atlantica</name>
    <dbReference type="NCBI Taxonomy" id="2614577"/>
    <lineage>
        <taxon>Eukaryota</taxon>
        <taxon>Fungi</taxon>
        <taxon>Dikarya</taxon>
        <taxon>Ascomycota</taxon>
        <taxon>Pezizomycotina</taxon>
        <taxon>Sordariomycetes</taxon>
        <taxon>Hypocreomycetidae</taxon>
        <taxon>Hypocreales</taxon>
        <taxon>Bionectriaceae</taxon>
        <taxon>Emericellopsis</taxon>
    </lineage>
</organism>
<evidence type="ECO:0000313" key="2">
    <source>
        <dbReference type="Proteomes" id="UP000887229"/>
    </source>
</evidence>
<dbReference type="OrthoDB" id="4062651at2759"/>
<accession>A0A9P7ZJJ4</accession>
<gene>
    <name evidence="1" type="ORF">F5Z01DRAFT_689593</name>
</gene>
<name>A0A9P7ZJJ4_9HYPO</name>
<reference evidence="1" key="1">
    <citation type="journal article" date="2021" name="IMA Fungus">
        <title>Genomic characterization of three marine fungi, including Emericellopsis atlantica sp. nov. with signatures of a generalist lifestyle and marine biomass degradation.</title>
        <authorList>
            <person name="Hagestad O.C."/>
            <person name="Hou L."/>
            <person name="Andersen J.H."/>
            <person name="Hansen E.H."/>
            <person name="Altermark B."/>
            <person name="Li C."/>
            <person name="Kuhnert E."/>
            <person name="Cox R.J."/>
            <person name="Crous P.W."/>
            <person name="Spatafora J.W."/>
            <person name="Lail K."/>
            <person name="Amirebrahimi M."/>
            <person name="Lipzen A."/>
            <person name="Pangilinan J."/>
            <person name="Andreopoulos W."/>
            <person name="Hayes R.D."/>
            <person name="Ng V."/>
            <person name="Grigoriev I.V."/>
            <person name="Jackson S.A."/>
            <person name="Sutton T.D.S."/>
            <person name="Dobson A.D.W."/>
            <person name="Rama T."/>
        </authorList>
    </citation>
    <scope>NUCLEOTIDE SEQUENCE</scope>
    <source>
        <strain evidence="1">TS7</strain>
    </source>
</reference>